<dbReference type="CDD" id="cd00090">
    <property type="entry name" value="HTH_ARSR"/>
    <property type="match status" value="1"/>
</dbReference>
<evidence type="ECO:0000259" key="2">
    <source>
        <dbReference type="PROSITE" id="PS50987"/>
    </source>
</evidence>
<dbReference type="PROSITE" id="PS50987">
    <property type="entry name" value="HTH_ARSR_2"/>
    <property type="match status" value="1"/>
</dbReference>
<sequence>MVELLRREPLTVGEIAARLQLRQPQTSKHLRVLSDAGVIDVQASANRRICSLRPDAFRELDDWLASYRQLWEERFDNLDGYLQTLQEQPDPPPPVPSSNTGETS</sequence>
<name>A0ABQ2FZ70_9DEIO</name>
<dbReference type="InterPro" id="IPR011991">
    <property type="entry name" value="ArsR-like_HTH"/>
</dbReference>
<accession>A0ABQ2FZ70</accession>
<dbReference type="EMBL" id="BMOL01000001">
    <property type="protein sequence ID" value="GGL67101.1"/>
    <property type="molecule type" value="Genomic_DNA"/>
</dbReference>
<feature type="domain" description="HTH arsR-type" evidence="2">
    <location>
        <begin position="1"/>
        <end position="72"/>
    </location>
</feature>
<dbReference type="Gene3D" id="1.10.10.10">
    <property type="entry name" value="Winged helix-like DNA-binding domain superfamily/Winged helix DNA-binding domain"/>
    <property type="match status" value="1"/>
</dbReference>
<dbReference type="InterPro" id="IPR036388">
    <property type="entry name" value="WH-like_DNA-bd_sf"/>
</dbReference>
<gene>
    <name evidence="3" type="ORF">GCM10010840_01280</name>
</gene>
<evidence type="ECO:0000256" key="1">
    <source>
        <dbReference type="SAM" id="MobiDB-lite"/>
    </source>
</evidence>
<dbReference type="SUPFAM" id="SSF46785">
    <property type="entry name" value="Winged helix' DNA-binding domain"/>
    <property type="match status" value="1"/>
</dbReference>
<evidence type="ECO:0000313" key="4">
    <source>
        <dbReference type="Proteomes" id="UP000639973"/>
    </source>
</evidence>
<organism evidence="3 4">
    <name type="scientific">Deinococcus aerolatus</name>
    <dbReference type="NCBI Taxonomy" id="522487"/>
    <lineage>
        <taxon>Bacteria</taxon>
        <taxon>Thermotogati</taxon>
        <taxon>Deinococcota</taxon>
        <taxon>Deinococci</taxon>
        <taxon>Deinococcales</taxon>
        <taxon>Deinococcaceae</taxon>
        <taxon>Deinococcus</taxon>
    </lineage>
</organism>
<evidence type="ECO:0000313" key="3">
    <source>
        <dbReference type="EMBL" id="GGL67101.1"/>
    </source>
</evidence>
<dbReference type="Proteomes" id="UP000639973">
    <property type="component" value="Unassembled WGS sequence"/>
</dbReference>
<dbReference type="Pfam" id="PF12840">
    <property type="entry name" value="HTH_20"/>
    <property type="match status" value="1"/>
</dbReference>
<protein>
    <recommendedName>
        <fullName evidence="2">HTH arsR-type domain-containing protein</fullName>
    </recommendedName>
</protein>
<feature type="region of interest" description="Disordered" evidence="1">
    <location>
        <begin position="81"/>
        <end position="104"/>
    </location>
</feature>
<comment type="caution">
    <text evidence="3">The sequence shown here is derived from an EMBL/GenBank/DDBJ whole genome shotgun (WGS) entry which is preliminary data.</text>
</comment>
<reference evidence="4" key="1">
    <citation type="journal article" date="2019" name="Int. J. Syst. Evol. Microbiol.">
        <title>The Global Catalogue of Microorganisms (GCM) 10K type strain sequencing project: providing services to taxonomists for standard genome sequencing and annotation.</title>
        <authorList>
            <consortium name="The Broad Institute Genomics Platform"/>
            <consortium name="The Broad Institute Genome Sequencing Center for Infectious Disease"/>
            <person name="Wu L."/>
            <person name="Ma J."/>
        </authorList>
    </citation>
    <scope>NUCLEOTIDE SEQUENCE [LARGE SCALE GENOMIC DNA]</scope>
    <source>
        <strain evidence="4">JCM 15442</strain>
    </source>
</reference>
<keyword evidence="4" id="KW-1185">Reference proteome</keyword>
<dbReference type="InterPro" id="IPR001845">
    <property type="entry name" value="HTH_ArsR_DNA-bd_dom"/>
</dbReference>
<proteinExistence type="predicted"/>
<dbReference type="SMART" id="SM00418">
    <property type="entry name" value="HTH_ARSR"/>
    <property type="match status" value="1"/>
</dbReference>
<dbReference type="InterPro" id="IPR036390">
    <property type="entry name" value="WH_DNA-bd_sf"/>
</dbReference>
<dbReference type="PANTHER" id="PTHR38600">
    <property type="entry name" value="TRANSCRIPTIONAL REGULATORY PROTEIN"/>
    <property type="match status" value="1"/>
</dbReference>
<dbReference type="PANTHER" id="PTHR38600:SF2">
    <property type="entry name" value="SLL0088 PROTEIN"/>
    <property type="match status" value="1"/>
</dbReference>